<dbReference type="Pfam" id="PF07501">
    <property type="entry name" value="G5"/>
    <property type="match status" value="1"/>
</dbReference>
<evidence type="ECO:0000259" key="2">
    <source>
        <dbReference type="PROSITE" id="PS51109"/>
    </source>
</evidence>
<dbReference type="AlphaFoldDB" id="A0A853ETN1"/>
<organism evidence="3 4">
    <name type="scientific">Sanguibacter inulinus</name>
    <dbReference type="NCBI Taxonomy" id="60922"/>
    <lineage>
        <taxon>Bacteria</taxon>
        <taxon>Bacillati</taxon>
        <taxon>Actinomycetota</taxon>
        <taxon>Actinomycetes</taxon>
        <taxon>Micrococcales</taxon>
        <taxon>Sanguibacteraceae</taxon>
        <taxon>Sanguibacter</taxon>
    </lineage>
</organism>
<dbReference type="SMART" id="SM01208">
    <property type="entry name" value="G5"/>
    <property type="match status" value="1"/>
</dbReference>
<dbReference type="SUPFAM" id="SSF53955">
    <property type="entry name" value="Lysozyme-like"/>
    <property type="match status" value="1"/>
</dbReference>
<gene>
    <name evidence="3" type="ORF">HZZ10_01685</name>
</gene>
<dbReference type="Proteomes" id="UP000561011">
    <property type="component" value="Unassembled WGS sequence"/>
</dbReference>
<dbReference type="PROSITE" id="PS51109">
    <property type="entry name" value="G5"/>
    <property type="match status" value="1"/>
</dbReference>
<keyword evidence="4" id="KW-1185">Reference proteome</keyword>
<reference evidence="3 4" key="1">
    <citation type="submission" date="2020-07" db="EMBL/GenBank/DDBJ databases">
        <title>MOT database genomes.</title>
        <authorList>
            <person name="Joseph S."/>
            <person name="Aduse-Opoku J."/>
            <person name="Hashim A."/>
            <person name="Wade W."/>
            <person name="Curtis M."/>
        </authorList>
    </citation>
    <scope>NUCLEOTIDE SEQUENCE [LARGE SCALE GENOMIC DNA]</scope>
    <source>
        <strain evidence="3 4">DSM 100099</strain>
    </source>
</reference>
<dbReference type="Pfam" id="PF03990">
    <property type="entry name" value="DUF348"/>
    <property type="match status" value="3"/>
</dbReference>
<protein>
    <submittedName>
        <fullName evidence="3">DUF348 domain-containing protein</fullName>
    </submittedName>
</protein>
<dbReference type="RefSeq" id="WP_179912161.1">
    <property type="nucleotide sequence ID" value="NZ_JACBYE010000002.1"/>
</dbReference>
<evidence type="ECO:0000313" key="4">
    <source>
        <dbReference type="Proteomes" id="UP000561011"/>
    </source>
</evidence>
<dbReference type="EMBL" id="JACBYE010000002">
    <property type="protein sequence ID" value="NYS92248.1"/>
    <property type="molecule type" value="Genomic_DNA"/>
</dbReference>
<name>A0A853ETN1_9MICO</name>
<evidence type="ECO:0000256" key="1">
    <source>
        <dbReference type="ARBA" id="ARBA00022729"/>
    </source>
</evidence>
<dbReference type="InterPro" id="IPR011098">
    <property type="entry name" value="G5_dom"/>
</dbReference>
<accession>A0A853ETN1</accession>
<feature type="domain" description="G5" evidence="2">
    <location>
        <begin position="227"/>
        <end position="307"/>
    </location>
</feature>
<proteinExistence type="predicted"/>
<keyword evidence="1" id="KW-0732">Signal</keyword>
<evidence type="ECO:0000313" key="3">
    <source>
        <dbReference type="EMBL" id="NYS92248.1"/>
    </source>
</evidence>
<dbReference type="Gene3D" id="2.20.230.10">
    <property type="entry name" value="Resuscitation-promoting factor rpfb"/>
    <property type="match status" value="1"/>
</dbReference>
<dbReference type="InterPro" id="IPR007137">
    <property type="entry name" value="DUF348"/>
</dbReference>
<comment type="caution">
    <text evidence="3">The sequence shown here is derived from an EMBL/GenBank/DDBJ whole genome shotgun (WGS) entry which is preliminary data.</text>
</comment>
<dbReference type="InterPro" id="IPR023346">
    <property type="entry name" value="Lysozyme-like_dom_sf"/>
</dbReference>
<sequence length="417" mass="43581">MTSTHQSTSRSARRSRRPARLLAQALILATVVGGTTAFTTLHKTVTVEVDGVAHEVAGFSRTVDDVLASDSLDVDPQDQVFPSPESTVNDGDLIVVRTVRDVQVEIDGTVQTIQSSARTVGEVLDELGDRAAGADVSASRSAEVGREPLVITTPKTVTLAVDGQQLPISSTEGTVRELLLTAGVVLDSDDTVTLDPPPVSVAAAASTAEATAAALDAATVDGMVVTIGRAATDTSSTQEVLPYATQEVEDATLPVGKTKVTQKGVLGQALTTYAVTMVDGVETGREVVARRVTVEPQDEIVAVGTLELPDPALVVVDPGSARAIAQTMVAERGWGSEQFACLDSLWQKESGWKVTSDNPSSSAYGIPQALPGSKMSSAGADWQTNAATQITWGLGYISDRYGTPCAAWSHSKAKNFY</sequence>